<proteinExistence type="inferred from homology"/>
<dbReference type="Pfam" id="PF02894">
    <property type="entry name" value="GFO_IDH_MocA_C"/>
    <property type="match status" value="1"/>
</dbReference>
<dbReference type="Gene3D" id="3.30.360.10">
    <property type="entry name" value="Dihydrodipicolinate Reductase, domain 2"/>
    <property type="match status" value="1"/>
</dbReference>
<dbReference type="Gene3D" id="3.40.50.720">
    <property type="entry name" value="NAD(P)-binding Rossmann-like Domain"/>
    <property type="match status" value="1"/>
</dbReference>
<dbReference type="SUPFAM" id="SSF51735">
    <property type="entry name" value="NAD(P)-binding Rossmann-fold domains"/>
    <property type="match status" value="1"/>
</dbReference>
<dbReference type="InterPro" id="IPR000683">
    <property type="entry name" value="Gfo/Idh/MocA-like_OxRdtase_N"/>
</dbReference>
<organism evidence="5 6">
    <name type="scientific">Zasmidium cellare</name>
    <name type="common">Wine cellar mold</name>
    <name type="synonym">Racodium cellare</name>
    <dbReference type="NCBI Taxonomy" id="395010"/>
    <lineage>
        <taxon>Eukaryota</taxon>
        <taxon>Fungi</taxon>
        <taxon>Dikarya</taxon>
        <taxon>Ascomycota</taxon>
        <taxon>Pezizomycotina</taxon>
        <taxon>Dothideomycetes</taxon>
        <taxon>Dothideomycetidae</taxon>
        <taxon>Mycosphaerellales</taxon>
        <taxon>Mycosphaerellaceae</taxon>
        <taxon>Zasmidium</taxon>
    </lineage>
</organism>
<dbReference type="PANTHER" id="PTHR43708">
    <property type="entry name" value="CONSERVED EXPRESSED OXIDOREDUCTASE (EUROFUNG)"/>
    <property type="match status" value="1"/>
</dbReference>
<protein>
    <recommendedName>
        <fullName evidence="7">NAD binding Rossmann fold oxidoreductase</fullName>
    </recommendedName>
</protein>
<gene>
    <name evidence="5" type="ORF">PRZ48_003334</name>
</gene>
<keyword evidence="6" id="KW-1185">Reference proteome</keyword>
<evidence type="ECO:0000259" key="3">
    <source>
        <dbReference type="Pfam" id="PF01408"/>
    </source>
</evidence>
<evidence type="ECO:0000256" key="1">
    <source>
        <dbReference type="ARBA" id="ARBA00010928"/>
    </source>
</evidence>
<feature type="domain" description="Gfo/Idh/MocA-like oxidoreductase C-terminal" evidence="4">
    <location>
        <begin position="139"/>
        <end position="362"/>
    </location>
</feature>
<dbReference type="Pfam" id="PF01408">
    <property type="entry name" value="GFO_IDH_MocA"/>
    <property type="match status" value="1"/>
</dbReference>
<evidence type="ECO:0008006" key="7">
    <source>
        <dbReference type="Google" id="ProtNLM"/>
    </source>
</evidence>
<keyword evidence="2" id="KW-0560">Oxidoreductase</keyword>
<name>A0ABR0EWA1_ZASCE</name>
<dbReference type="InterPro" id="IPR051317">
    <property type="entry name" value="Gfo/Idh/MocA_oxidoreduct"/>
</dbReference>
<dbReference type="EMBL" id="JAXOVC010000002">
    <property type="protein sequence ID" value="KAK4505371.1"/>
    <property type="molecule type" value="Genomic_DNA"/>
</dbReference>
<comment type="similarity">
    <text evidence="1">Belongs to the Gfo/Idh/MocA family.</text>
</comment>
<evidence type="ECO:0000259" key="4">
    <source>
        <dbReference type="Pfam" id="PF02894"/>
    </source>
</evidence>
<dbReference type="Proteomes" id="UP001305779">
    <property type="component" value="Unassembled WGS sequence"/>
</dbReference>
<comment type="caution">
    <text evidence="5">The sequence shown here is derived from an EMBL/GenBank/DDBJ whole genome shotgun (WGS) entry which is preliminary data.</text>
</comment>
<dbReference type="PANTHER" id="PTHR43708:SF5">
    <property type="entry name" value="CONSERVED EXPRESSED OXIDOREDUCTASE (EUROFUNG)-RELATED"/>
    <property type="match status" value="1"/>
</dbReference>
<dbReference type="InterPro" id="IPR004104">
    <property type="entry name" value="Gfo/Idh/MocA-like_OxRdtase_C"/>
</dbReference>
<evidence type="ECO:0000313" key="6">
    <source>
        <dbReference type="Proteomes" id="UP001305779"/>
    </source>
</evidence>
<evidence type="ECO:0000256" key="2">
    <source>
        <dbReference type="ARBA" id="ARBA00023002"/>
    </source>
</evidence>
<dbReference type="InterPro" id="IPR036291">
    <property type="entry name" value="NAD(P)-bd_dom_sf"/>
</dbReference>
<accession>A0ABR0EWA1</accession>
<evidence type="ECO:0000313" key="5">
    <source>
        <dbReference type="EMBL" id="KAK4505371.1"/>
    </source>
</evidence>
<reference evidence="5 6" key="1">
    <citation type="journal article" date="2023" name="G3 (Bethesda)">
        <title>A chromosome-level genome assembly of Zasmidium syzygii isolated from banana leaves.</title>
        <authorList>
            <person name="van Westerhoven A.C."/>
            <person name="Mehrabi R."/>
            <person name="Talebi R."/>
            <person name="Steentjes M.B.F."/>
            <person name="Corcolon B."/>
            <person name="Chong P.A."/>
            <person name="Kema G.H.J."/>
            <person name="Seidl M.F."/>
        </authorList>
    </citation>
    <scope>NUCLEOTIDE SEQUENCE [LARGE SCALE GENOMIC DNA]</scope>
    <source>
        <strain evidence="5 6">P124</strain>
    </source>
</reference>
<feature type="domain" description="Gfo/Idh/MocA-like oxidoreductase N-terminal" evidence="3">
    <location>
        <begin position="6"/>
        <end position="126"/>
    </location>
</feature>
<sequence>MASKPFNVAVVGYGLSAKVFHIPLILALPEDFKLYGIVQRSPKPNDDASKDHSGIKLFRSVDEVYQDPFVDVVVITSVPETHFDMCKASLEAGKNVVVEKPFVPTAKEADELDQIAKKTGKLLTVYQNRRWDADFLTLKQIISEGPLGEISEFETHFDRHRPDPPPTESWKSRDAPAHGSLYDLGTHLIDQVYHLFGMPKRVTAFVGTQRRGVAVEGNAPDSHTVLLHYDGPMLVTVKAGVVSPEVEQLRYWVRGTKGSFKKFHLDVQEDQLRLHGIGPGHKDFGVDPESHYGTLIHIPQEKAEPQVRTYPTVTPATYVEYYRTFARALKGQGEVPVKASDARDVLKIIELAKESSKEGRTIVVS</sequence>